<feature type="compositionally biased region" description="Low complexity" evidence="1">
    <location>
        <begin position="669"/>
        <end position="696"/>
    </location>
</feature>
<dbReference type="AlphaFoldDB" id="A0A2K3D2E5"/>
<evidence type="ECO:0008006" key="6">
    <source>
        <dbReference type="Google" id="ProtNLM"/>
    </source>
</evidence>
<keyword evidence="2" id="KW-0472">Membrane</keyword>
<feature type="region of interest" description="Disordered" evidence="1">
    <location>
        <begin position="555"/>
        <end position="600"/>
    </location>
</feature>
<evidence type="ECO:0000256" key="1">
    <source>
        <dbReference type="SAM" id="MobiDB-lite"/>
    </source>
</evidence>
<feature type="transmembrane region" description="Helical" evidence="2">
    <location>
        <begin position="360"/>
        <end position="384"/>
    </location>
</feature>
<dbReference type="RefSeq" id="XP_042918080.1">
    <property type="nucleotide sequence ID" value="XM_043067855.1"/>
</dbReference>
<feature type="compositionally biased region" description="Basic and acidic residues" evidence="1">
    <location>
        <begin position="579"/>
        <end position="592"/>
    </location>
</feature>
<keyword evidence="2" id="KW-0812">Transmembrane</keyword>
<accession>A0A2K3D2E5</accession>
<dbReference type="EMBL" id="CM008973">
    <property type="protein sequence ID" value="PNW74687.1"/>
    <property type="molecule type" value="Genomic_DNA"/>
</dbReference>
<keyword evidence="5" id="KW-1185">Reference proteome</keyword>
<dbReference type="InParanoid" id="A0A2K3D2E5"/>
<keyword evidence="2" id="KW-1133">Transmembrane helix</keyword>
<dbReference type="OrthoDB" id="10603030at2759"/>
<organism evidence="4 5">
    <name type="scientific">Chlamydomonas reinhardtii</name>
    <name type="common">Chlamydomonas smithii</name>
    <dbReference type="NCBI Taxonomy" id="3055"/>
    <lineage>
        <taxon>Eukaryota</taxon>
        <taxon>Viridiplantae</taxon>
        <taxon>Chlorophyta</taxon>
        <taxon>core chlorophytes</taxon>
        <taxon>Chlorophyceae</taxon>
        <taxon>CS clade</taxon>
        <taxon>Chlamydomonadales</taxon>
        <taxon>Chlamydomonadaceae</taxon>
        <taxon>Chlamydomonas</taxon>
    </lineage>
</organism>
<keyword evidence="3" id="KW-0732">Signal</keyword>
<dbReference type="Proteomes" id="UP000006906">
    <property type="component" value="Chromosome 12"/>
</dbReference>
<feature type="region of interest" description="Disordered" evidence="1">
    <location>
        <begin position="257"/>
        <end position="352"/>
    </location>
</feature>
<evidence type="ECO:0000256" key="2">
    <source>
        <dbReference type="SAM" id="Phobius"/>
    </source>
</evidence>
<gene>
    <name evidence="4" type="ORF">CHLRE_12g487000v5</name>
</gene>
<feature type="compositionally biased region" description="Low complexity" evidence="1">
    <location>
        <begin position="278"/>
        <end position="316"/>
    </location>
</feature>
<proteinExistence type="predicted"/>
<name>A0A2K3D2E5_CHLRE</name>
<feature type="compositionally biased region" description="Low complexity" evidence="1">
    <location>
        <begin position="340"/>
        <end position="351"/>
    </location>
</feature>
<dbReference type="KEGG" id="cre:CHLRE_12g487000v5"/>
<sequence>MLLALVALLLFGAAHAEQSLSCSAWARLSRLLQAASGPISGYVPAEVDAQSPASTRSSAYKGGAVGPDSEPLCSDFFIDFTLPIIASGLAGVYGSRIVGSMTVTPGPVRQDGMSHVRIRVDLLEGAHVFIAPPSSPTSHNLRIAITRRLPEDCASTEFYHAGVHVDPAVYGSGVGVHVPLPAAVYSCTAETTDPFLRAVFIRVDVDLSDQLGGGTQTTVSVGDPQDLLVPGCPYNIVYGACNPAACNATSAASASSGTADGPVVIDAGSNSEDHAQHSGSTGISSGTSSGSADSGASSAAAASSSSSTGTSTSSSTINTGGDLVASELPAATGPDPPGTPAANAARSADSSSGGGGGANIIAVVAGAVGGAAVVAVAIAGFMYIRARRRRRGPRDSTNGALAQTLMWPGGGPTSPAGGVGTSSGVARFTANGGSSSGGTASGGIATHVSVGGGAIAAGAAAVPLPIAMAVPQTPTSRVAGAELVDSDADADGAGPSSLAAALNTAAAGLFAAAMERRLTTTHSGRRRLGGASAAGAAAGHSFIAYPGLPTCRTTAVAASPSPMPSPGGAIEMSASSHSTSKDSRRYLDRSEDSAPNSPVPQRVAAAFEASHAGAGIGGTGGGAVGRGVSRGTTSHGQDLSSLVVGAVQPPTSFDRRRASARRSAGGGVSSTEASLQPPQLLPQAHQSPPPQLQQQPARVLPVVVRALPAALAAAPAPARGLSWKRRSGRFGSAMSGLMGGGSGPVPPHTNLSGTALTTTPYAAATSGGASHLATPCATDNGGVDLFAMPPPPELAVIQDDSQDAASFISTTSFSAAPSLFGCLPAPAPAAGARPLLLSARTAGTGASDAPAAAAAAALQTSAAGPEAPEVSVLVDMSADDDGTELVVNRPAQISFGSRMRRLLQ</sequence>
<evidence type="ECO:0000313" key="4">
    <source>
        <dbReference type="EMBL" id="PNW74687.1"/>
    </source>
</evidence>
<dbReference type="GeneID" id="66055404"/>
<evidence type="ECO:0000256" key="3">
    <source>
        <dbReference type="SAM" id="SignalP"/>
    </source>
</evidence>
<feature type="signal peptide" evidence="3">
    <location>
        <begin position="1"/>
        <end position="16"/>
    </location>
</feature>
<reference evidence="4 5" key="1">
    <citation type="journal article" date="2007" name="Science">
        <title>The Chlamydomonas genome reveals the evolution of key animal and plant functions.</title>
        <authorList>
            <person name="Merchant S.S."/>
            <person name="Prochnik S.E."/>
            <person name="Vallon O."/>
            <person name="Harris E.H."/>
            <person name="Karpowicz S.J."/>
            <person name="Witman G.B."/>
            <person name="Terry A."/>
            <person name="Salamov A."/>
            <person name="Fritz-Laylin L.K."/>
            <person name="Marechal-Drouard L."/>
            <person name="Marshall W.F."/>
            <person name="Qu L.H."/>
            <person name="Nelson D.R."/>
            <person name="Sanderfoot A.A."/>
            <person name="Spalding M.H."/>
            <person name="Kapitonov V.V."/>
            <person name="Ren Q."/>
            <person name="Ferris P."/>
            <person name="Lindquist E."/>
            <person name="Shapiro H."/>
            <person name="Lucas S.M."/>
            <person name="Grimwood J."/>
            <person name="Schmutz J."/>
            <person name="Cardol P."/>
            <person name="Cerutti H."/>
            <person name="Chanfreau G."/>
            <person name="Chen C.L."/>
            <person name="Cognat V."/>
            <person name="Croft M.T."/>
            <person name="Dent R."/>
            <person name="Dutcher S."/>
            <person name="Fernandez E."/>
            <person name="Fukuzawa H."/>
            <person name="Gonzalez-Ballester D."/>
            <person name="Gonzalez-Halphen D."/>
            <person name="Hallmann A."/>
            <person name="Hanikenne M."/>
            <person name="Hippler M."/>
            <person name="Inwood W."/>
            <person name="Jabbari K."/>
            <person name="Kalanon M."/>
            <person name="Kuras R."/>
            <person name="Lefebvre P.A."/>
            <person name="Lemaire S.D."/>
            <person name="Lobanov A.V."/>
            <person name="Lohr M."/>
            <person name="Manuell A."/>
            <person name="Meier I."/>
            <person name="Mets L."/>
            <person name="Mittag M."/>
            <person name="Mittelmeier T."/>
            <person name="Moroney J.V."/>
            <person name="Moseley J."/>
            <person name="Napoli C."/>
            <person name="Nedelcu A.M."/>
            <person name="Niyogi K."/>
            <person name="Novoselov S.V."/>
            <person name="Paulsen I.T."/>
            <person name="Pazour G."/>
            <person name="Purton S."/>
            <person name="Ral J.P."/>
            <person name="Riano-Pachon D.M."/>
            <person name="Riekhof W."/>
            <person name="Rymarquis L."/>
            <person name="Schroda M."/>
            <person name="Stern D."/>
            <person name="Umen J."/>
            <person name="Willows R."/>
            <person name="Wilson N."/>
            <person name="Zimmer S.L."/>
            <person name="Allmer J."/>
            <person name="Balk J."/>
            <person name="Bisova K."/>
            <person name="Chen C.J."/>
            <person name="Elias M."/>
            <person name="Gendler K."/>
            <person name="Hauser C."/>
            <person name="Lamb M.R."/>
            <person name="Ledford H."/>
            <person name="Long J.C."/>
            <person name="Minagawa J."/>
            <person name="Page M.D."/>
            <person name="Pan J."/>
            <person name="Pootakham W."/>
            <person name="Roje S."/>
            <person name="Rose A."/>
            <person name="Stahlberg E."/>
            <person name="Terauchi A.M."/>
            <person name="Yang P."/>
            <person name="Ball S."/>
            <person name="Bowler C."/>
            <person name="Dieckmann C.L."/>
            <person name="Gladyshev V.N."/>
            <person name="Green P."/>
            <person name="Jorgensen R."/>
            <person name="Mayfield S."/>
            <person name="Mueller-Roeber B."/>
            <person name="Rajamani S."/>
            <person name="Sayre R.T."/>
            <person name="Brokstein P."/>
            <person name="Dubchak I."/>
            <person name="Goodstein D."/>
            <person name="Hornick L."/>
            <person name="Huang Y.W."/>
            <person name="Jhaveri J."/>
            <person name="Luo Y."/>
            <person name="Martinez D."/>
            <person name="Ngau W.C."/>
            <person name="Otillar B."/>
            <person name="Poliakov A."/>
            <person name="Porter A."/>
            <person name="Szajkowski L."/>
            <person name="Werner G."/>
            <person name="Zhou K."/>
            <person name="Grigoriev I.V."/>
            <person name="Rokhsar D.S."/>
            <person name="Grossman A.R."/>
        </authorList>
    </citation>
    <scope>NUCLEOTIDE SEQUENCE [LARGE SCALE GENOMIC DNA]</scope>
    <source>
        <strain evidence="5">CC-503</strain>
    </source>
</reference>
<protein>
    <recommendedName>
        <fullName evidence="6">Pherophorin domain-containing protein</fullName>
    </recommendedName>
</protein>
<feature type="region of interest" description="Disordered" evidence="1">
    <location>
        <begin position="615"/>
        <end position="696"/>
    </location>
</feature>
<feature type="compositionally biased region" description="Gly residues" evidence="1">
    <location>
        <begin position="615"/>
        <end position="625"/>
    </location>
</feature>
<feature type="region of interest" description="Disordered" evidence="1">
    <location>
        <begin position="734"/>
        <end position="754"/>
    </location>
</feature>
<dbReference type="Gramene" id="PNW74687">
    <property type="protein sequence ID" value="PNW74687"/>
    <property type="gene ID" value="CHLRE_12g487000v5"/>
</dbReference>
<evidence type="ECO:0000313" key="5">
    <source>
        <dbReference type="Proteomes" id="UP000006906"/>
    </source>
</evidence>
<feature type="chain" id="PRO_5014358188" description="Pherophorin domain-containing protein" evidence="3">
    <location>
        <begin position="17"/>
        <end position="904"/>
    </location>
</feature>